<evidence type="ECO:0000313" key="3">
    <source>
        <dbReference type="Proteomes" id="UP001279660"/>
    </source>
</evidence>
<keyword evidence="3" id="KW-1185">Reference proteome</keyword>
<sequence length="135" mass="13973">MTEVRAEAVTPTPEPAPVPAAFKGLCPRCGAPGLYKGWLAFADRCPACGLDYTRFNVGDGPAALLVLLLGAIVVGAAITIQLTLAPPIWLQLILWVPVTIAAVIGALRVAKAALLGSEYRTAAREGCITPGTPKP</sequence>
<feature type="transmembrane region" description="Helical" evidence="1">
    <location>
        <begin position="88"/>
        <end position="110"/>
    </location>
</feature>
<keyword evidence="1" id="KW-1133">Transmembrane helix</keyword>
<feature type="transmembrane region" description="Helical" evidence="1">
    <location>
        <begin position="62"/>
        <end position="82"/>
    </location>
</feature>
<comment type="caution">
    <text evidence="2">The sequence shown here is derived from an EMBL/GenBank/DDBJ whole genome shotgun (WGS) entry which is preliminary data.</text>
</comment>
<gene>
    <name evidence="2" type="ORF">SIL82_04110</name>
</gene>
<proteinExistence type="predicted"/>
<dbReference type="RefSeq" id="WP_010405128.1">
    <property type="nucleotide sequence ID" value="NZ_JAWXXV010000001.1"/>
</dbReference>
<reference evidence="2 3" key="1">
    <citation type="submission" date="2023-11" db="EMBL/GenBank/DDBJ databases">
        <title>MicrobeMod: A computational toolkit for identifying prokaryotic methylation and restriction-modification with nanopore sequencing.</title>
        <authorList>
            <person name="Crits-Christoph A."/>
            <person name="Kang S.C."/>
            <person name="Lee H."/>
            <person name="Ostrov N."/>
        </authorList>
    </citation>
    <scope>NUCLEOTIDE SEQUENCE [LARGE SCALE GENOMIC DNA]</scope>
    <source>
        <strain evidence="2 3">ATCC 14820</strain>
    </source>
</reference>
<evidence type="ECO:0000256" key="1">
    <source>
        <dbReference type="SAM" id="Phobius"/>
    </source>
</evidence>
<accession>A0ABU4PGV6</accession>
<keyword evidence="1" id="KW-0472">Membrane</keyword>
<dbReference type="EMBL" id="JAWXXV010000001">
    <property type="protein sequence ID" value="MDX5983433.1"/>
    <property type="molecule type" value="Genomic_DNA"/>
</dbReference>
<dbReference type="Pfam" id="PF06170">
    <property type="entry name" value="DUF983"/>
    <property type="match status" value="1"/>
</dbReference>
<keyword evidence="1" id="KW-0812">Transmembrane</keyword>
<evidence type="ECO:0000313" key="2">
    <source>
        <dbReference type="EMBL" id="MDX5983433.1"/>
    </source>
</evidence>
<protein>
    <submittedName>
        <fullName evidence="2">DUF983 domain-containing protein</fullName>
    </submittedName>
</protein>
<dbReference type="Proteomes" id="UP001279660">
    <property type="component" value="Unassembled WGS sequence"/>
</dbReference>
<dbReference type="InterPro" id="IPR009325">
    <property type="entry name" value="DUF983"/>
</dbReference>
<name>A0ABU4PGV6_9SPHN</name>
<organism evidence="2 3">
    <name type="scientific">Sphingomonas echinoides</name>
    <dbReference type="NCBI Taxonomy" id="59803"/>
    <lineage>
        <taxon>Bacteria</taxon>
        <taxon>Pseudomonadati</taxon>
        <taxon>Pseudomonadota</taxon>
        <taxon>Alphaproteobacteria</taxon>
        <taxon>Sphingomonadales</taxon>
        <taxon>Sphingomonadaceae</taxon>
        <taxon>Sphingomonas</taxon>
    </lineage>
</organism>